<dbReference type="Gene3D" id="6.10.340.10">
    <property type="match status" value="1"/>
</dbReference>
<dbReference type="Pfam" id="PF00672">
    <property type="entry name" value="HAMP"/>
    <property type="match status" value="1"/>
</dbReference>
<feature type="domain" description="Guanylate cyclase" evidence="2">
    <location>
        <begin position="123"/>
        <end position="151"/>
    </location>
</feature>
<dbReference type="SMART" id="SM00304">
    <property type="entry name" value="HAMP"/>
    <property type="match status" value="1"/>
</dbReference>
<dbReference type="GO" id="GO:0035556">
    <property type="term" value="P:intracellular signal transduction"/>
    <property type="evidence" value="ECO:0007669"/>
    <property type="project" value="InterPro"/>
</dbReference>
<dbReference type="PROSITE" id="PS50885">
    <property type="entry name" value="HAMP"/>
    <property type="match status" value="1"/>
</dbReference>
<dbReference type="RefSeq" id="WP_076628257.1">
    <property type="nucleotide sequence ID" value="NZ_CP019312.1"/>
</dbReference>
<accession>A0A1P8MVS0</accession>
<gene>
    <name evidence="4" type="ORF">BWR18_11100</name>
</gene>
<feature type="domain" description="HAMP" evidence="3">
    <location>
        <begin position="40"/>
        <end position="93"/>
    </location>
</feature>
<protein>
    <recommendedName>
        <fullName evidence="6">HAMP domain-containing protein</fullName>
    </recommendedName>
</protein>
<dbReference type="CDD" id="cd06225">
    <property type="entry name" value="HAMP"/>
    <property type="match status" value="1"/>
</dbReference>
<evidence type="ECO:0000313" key="5">
    <source>
        <dbReference type="Proteomes" id="UP000186336"/>
    </source>
</evidence>
<evidence type="ECO:0000313" key="4">
    <source>
        <dbReference type="EMBL" id="APX12165.1"/>
    </source>
</evidence>
<dbReference type="AlphaFoldDB" id="A0A1P8MVS0"/>
<dbReference type="Gene3D" id="3.30.70.1230">
    <property type="entry name" value="Nucleotide cyclase"/>
    <property type="match status" value="1"/>
</dbReference>
<proteinExistence type="predicted"/>
<dbReference type="GO" id="GO:0004016">
    <property type="term" value="F:adenylate cyclase activity"/>
    <property type="evidence" value="ECO:0007669"/>
    <property type="project" value="UniProtKB-ARBA"/>
</dbReference>
<evidence type="ECO:0000259" key="3">
    <source>
        <dbReference type="PROSITE" id="PS50885"/>
    </source>
</evidence>
<dbReference type="Proteomes" id="UP000186336">
    <property type="component" value="Chromosome"/>
</dbReference>
<evidence type="ECO:0008006" key="6">
    <source>
        <dbReference type="Google" id="ProtNLM"/>
    </source>
</evidence>
<dbReference type="EMBL" id="CP019312">
    <property type="protein sequence ID" value="APX12165.1"/>
    <property type="molecule type" value="Genomic_DNA"/>
</dbReference>
<reference evidence="4 5" key="1">
    <citation type="submission" date="2017-01" db="EMBL/GenBank/DDBJ databases">
        <title>Complete genome of Tateyamaria omphalii DOK1-4 isolated from seawater in Dokdo.</title>
        <authorList>
            <person name="Kim J.H."/>
            <person name="Chi W.-J."/>
        </authorList>
    </citation>
    <scope>NUCLEOTIDE SEQUENCE [LARGE SCALE GENOMIC DNA]</scope>
    <source>
        <strain evidence="4 5">DOK1-4</strain>
    </source>
</reference>
<dbReference type="STRING" id="299262.BWR18_11100"/>
<dbReference type="PANTHER" id="PTHR32089:SF112">
    <property type="entry name" value="LYSOZYME-LIKE PROTEIN-RELATED"/>
    <property type="match status" value="1"/>
</dbReference>
<feature type="transmembrane region" description="Helical" evidence="1">
    <location>
        <begin position="20"/>
        <end position="39"/>
    </location>
</feature>
<dbReference type="GO" id="GO:0009190">
    <property type="term" value="P:cyclic nucleotide biosynthetic process"/>
    <property type="evidence" value="ECO:0007669"/>
    <property type="project" value="InterPro"/>
</dbReference>
<organism evidence="4 5">
    <name type="scientific">Tateyamaria omphalii</name>
    <dbReference type="NCBI Taxonomy" id="299262"/>
    <lineage>
        <taxon>Bacteria</taxon>
        <taxon>Pseudomonadati</taxon>
        <taxon>Pseudomonadota</taxon>
        <taxon>Alphaproteobacteria</taxon>
        <taxon>Rhodobacterales</taxon>
        <taxon>Roseobacteraceae</taxon>
        <taxon>Tateyamaria</taxon>
    </lineage>
</organism>
<keyword evidence="1" id="KW-0472">Membrane</keyword>
<dbReference type="PANTHER" id="PTHR32089">
    <property type="entry name" value="METHYL-ACCEPTING CHEMOTAXIS PROTEIN MCPB"/>
    <property type="match status" value="1"/>
</dbReference>
<dbReference type="KEGG" id="tom:BWR18_11100"/>
<evidence type="ECO:0000256" key="1">
    <source>
        <dbReference type="SAM" id="Phobius"/>
    </source>
</evidence>
<keyword evidence="5" id="KW-1185">Reference proteome</keyword>
<keyword evidence="1" id="KW-0812">Transmembrane</keyword>
<dbReference type="SUPFAM" id="SSF158472">
    <property type="entry name" value="HAMP domain-like"/>
    <property type="match status" value="1"/>
</dbReference>
<sequence length="193" mass="21006">MTELTEDSAYAVANAITRQVLITGALGFALASIGALIFARRLARPILAIGETVERMGAGDFAARVDDVNSHDEIGQLSRRVNTMISELGERLQLMKFVRQGTVSAIQNADAGVSRGGERKRVSVIFTDIRGYTAFSKRVAPEVVIEALNEYSRCRPRSSTPIMATSTSSSATHWWRCSKATRWSGAPSVVRSK</sequence>
<name>A0A1P8MVS0_9RHOB</name>
<dbReference type="InterPro" id="IPR001054">
    <property type="entry name" value="A/G_cyclase"/>
</dbReference>
<dbReference type="OrthoDB" id="354287at2"/>
<evidence type="ECO:0000259" key="2">
    <source>
        <dbReference type="PROSITE" id="PS50125"/>
    </source>
</evidence>
<keyword evidence="1" id="KW-1133">Transmembrane helix</keyword>
<dbReference type="PROSITE" id="PS50125">
    <property type="entry name" value="GUANYLATE_CYCLASE_2"/>
    <property type="match status" value="1"/>
</dbReference>
<dbReference type="InterPro" id="IPR003660">
    <property type="entry name" value="HAMP_dom"/>
</dbReference>
<dbReference type="SUPFAM" id="SSF55073">
    <property type="entry name" value="Nucleotide cyclase"/>
    <property type="match status" value="1"/>
</dbReference>
<dbReference type="GO" id="GO:0016020">
    <property type="term" value="C:membrane"/>
    <property type="evidence" value="ECO:0007669"/>
    <property type="project" value="InterPro"/>
</dbReference>
<dbReference type="InterPro" id="IPR029787">
    <property type="entry name" value="Nucleotide_cyclase"/>
</dbReference>